<sequence length="282" mass="31257">MERCVYYSDLPSIVKLPQAEMAEVALALSQKSCAGIDSGMSNMTCEEEDVLCHLAKNMSTMQTDMFSMWDNLPAEADSCKIDYAVGCIGSYTMRLLTSAFAPKNDYDDICWGVKRTVDCVKQHAYNCTGSKFNDVIESLYILGNGTHDSCPGMSSYICPVTAMKPKQVGAECQLSKMQSCVSSFYNETYNKTMTEPDYCMKLENYISCVEMNSSNCHPMVVEEIYELMAPGVLHANYNCSILTQKVMEATSCRTPGKCPLLQLQIAAYEKAMEIQSRGGNCV</sequence>
<dbReference type="Proteomes" id="UP001186944">
    <property type="component" value="Unassembled WGS sequence"/>
</dbReference>
<organism evidence="1 2">
    <name type="scientific">Pinctada imbricata</name>
    <name type="common">Atlantic pearl-oyster</name>
    <name type="synonym">Pinctada martensii</name>
    <dbReference type="NCBI Taxonomy" id="66713"/>
    <lineage>
        <taxon>Eukaryota</taxon>
        <taxon>Metazoa</taxon>
        <taxon>Spiralia</taxon>
        <taxon>Lophotrochozoa</taxon>
        <taxon>Mollusca</taxon>
        <taxon>Bivalvia</taxon>
        <taxon>Autobranchia</taxon>
        <taxon>Pteriomorphia</taxon>
        <taxon>Pterioida</taxon>
        <taxon>Pterioidea</taxon>
        <taxon>Pteriidae</taxon>
        <taxon>Pinctada</taxon>
    </lineage>
</organism>
<comment type="caution">
    <text evidence="1">The sequence shown here is derived from an EMBL/GenBank/DDBJ whole genome shotgun (WGS) entry which is preliminary data.</text>
</comment>
<protein>
    <submittedName>
        <fullName evidence="1">Uncharacterized protein</fullName>
    </submittedName>
</protein>
<evidence type="ECO:0000313" key="1">
    <source>
        <dbReference type="EMBL" id="KAK3096297.1"/>
    </source>
</evidence>
<proteinExistence type="predicted"/>
<accession>A0AA88Y6M1</accession>
<dbReference type="EMBL" id="VSWD01000008">
    <property type="protein sequence ID" value="KAK3096297.1"/>
    <property type="molecule type" value="Genomic_DNA"/>
</dbReference>
<reference evidence="1" key="1">
    <citation type="submission" date="2019-08" db="EMBL/GenBank/DDBJ databases">
        <title>The improved chromosome-level genome for the pearl oyster Pinctada fucata martensii using PacBio sequencing and Hi-C.</title>
        <authorList>
            <person name="Zheng Z."/>
        </authorList>
    </citation>
    <scope>NUCLEOTIDE SEQUENCE</scope>
    <source>
        <strain evidence="1">ZZ-2019</strain>
        <tissue evidence="1">Adductor muscle</tissue>
    </source>
</reference>
<dbReference type="AlphaFoldDB" id="A0AA88Y6M1"/>
<keyword evidence="2" id="KW-1185">Reference proteome</keyword>
<name>A0AA88Y6M1_PINIB</name>
<evidence type="ECO:0000313" key="2">
    <source>
        <dbReference type="Proteomes" id="UP001186944"/>
    </source>
</evidence>
<gene>
    <name evidence="1" type="ORF">FSP39_025455</name>
</gene>